<evidence type="ECO:0000313" key="2">
    <source>
        <dbReference type="EMBL" id="MBB3189212.1"/>
    </source>
</evidence>
<dbReference type="InterPro" id="IPR047655">
    <property type="entry name" value="Transpos_IS630-like"/>
</dbReference>
<gene>
    <name evidence="2" type="ORF">FHR94_000434</name>
</gene>
<dbReference type="InterPro" id="IPR038717">
    <property type="entry name" value="Tc1-like_DDE_dom"/>
</dbReference>
<dbReference type="PANTHER" id="PTHR46564">
    <property type="entry name" value="TRANSPOSASE"/>
    <property type="match status" value="1"/>
</dbReference>
<organism evidence="2 3">
    <name type="scientific">Halomonas cerina</name>
    <dbReference type="NCBI Taxonomy" id="447424"/>
    <lineage>
        <taxon>Bacteria</taxon>
        <taxon>Pseudomonadati</taxon>
        <taxon>Pseudomonadota</taxon>
        <taxon>Gammaproteobacteria</taxon>
        <taxon>Oceanospirillales</taxon>
        <taxon>Halomonadaceae</taxon>
        <taxon>Halomonas</taxon>
    </lineage>
</organism>
<dbReference type="Proteomes" id="UP000547614">
    <property type="component" value="Unassembled WGS sequence"/>
</dbReference>
<sequence>MKRWLEHEYPVIHARAKAENAEIYWGDETGLRSDSQHVRGYSPQGVTPVLCLNAKRAAVNLISAVTNQGKARFRFFEGTMNAQILIDFMKRLVRDTQRKVFLILDNLKVHHAKVVKAWLEDHQDQIEVFYLPPYSPELNPDEYLNCDLKAGVHSGTPARNTEQLKRKAMSHLRKLQKLPSRIAKYFEAKSINYAGA</sequence>
<keyword evidence="3" id="KW-1185">Reference proteome</keyword>
<dbReference type="PANTHER" id="PTHR46564:SF1">
    <property type="entry name" value="TRANSPOSASE"/>
    <property type="match status" value="1"/>
</dbReference>
<dbReference type="NCBIfam" id="NF033545">
    <property type="entry name" value="transpos_IS630"/>
    <property type="match status" value="1"/>
</dbReference>
<feature type="domain" description="Tc1-like transposase DDE" evidence="1">
    <location>
        <begin position="23"/>
        <end position="165"/>
    </location>
</feature>
<dbReference type="Gene3D" id="3.30.420.10">
    <property type="entry name" value="Ribonuclease H-like superfamily/Ribonuclease H"/>
    <property type="match status" value="1"/>
</dbReference>
<evidence type="ECO:0000313" key="3">
    <source>
        <dbReference type="Proteomes" id="UP000547614"/>
    </source>
</evidence>
<dbReference type="AlphaFoldDB" id="A0A839V1I7"/>
<protein>
    <submittedName>
        <fullName evidence="2">Transposase</fullName>
    </submittedName>
</protein>
<accession>A0A839V1I7</accession>
<dbReference type="EMBL" id="JACHXP010000002">
    <property type="protein sequence ID" value="MBB3189212.1"/>
    <property type="molecule type" value="Genomic_DNA"/>
</dbReference>
<comment type="caution">
    <text evidence="2">The sequence shown here is derived from an EMBL/GenBank/DDBJ whole genome shotgun (WGS) entry which is preliminary data.</text>
</comment>
<name>A0A839V1I7_9GAMM</name>
<dbReference type="Pfam" id="PF13358">
    <property type="entry name" value="DDE_3"/>
    <property type="match status" value="1"/>
</dbReference>
<dbReference type="InterPro" id="IPR036397">
    <property type="entry name" value="RNaseH_sf"/>
</dbReference>
<evidence type="ECO:0000259" key="1">
    <source>
        <dbReference type="Pfam" id="PF13358"/>
    </source>
</evidence>
<proteinExistence type="predicted"/>
<dbReference type="GO" id="GO:0003676">
    <property type="term" value="F:nucleic acid binding"/>
    <property type="evidence" value="ECO:0007669"/>
    <property type="project" value="InterPro"/>
</dbReference>
<reference evidence="2 3" key="1">
    <citation type="submission" date="2020-08" db="EMBL/GenBank/DDBJ databases">
        <title>Genomic Encyclopedia of Type Strains, Phase III (KMG-III): the genomes of soil and plant-associated and newly described type strains.</title>
        <authorList>
            <person name="Whitman W."/>
        </authorList>
    </citation>
    <scope>NUCLEOTIDE SEQUENCE [LARGE SCALE GENOMIC DNA]</scope>
    <source>
        <strain evidence="2 3">CECT 7282</strain>
    </source>
</reference>